<gene>
    <name evidence="7" type="ORF">RRU01S_10_01480</name>
</gene>
<feature type="transmembrane region" description="Helical" evidence="6">
    <location>
        <begin position="28"/>
        <end position="49"/>
    </location>
</feature>
<dbReference type="eggNOG" id="COG1284">
    <property type="taxonomic scope" value="Bacteria"/>
</dbReference>
<evidence type="ECO:0000256" key="4">
    <source>
        <dbReference type="ARBA" id="ARBA00022989"/>
    </source>
</evidence>
<comment type="subcellular location">
    <subcellularLocation>
        <location evidence="1">Cell membrane</location>
        <topology evidence="1">Multi-pass membrane protein</topology>
    </subcellularLocation>
</comment>
<dbReference type="Pfam" id="PF02588">
    <property type="entry name" value="YitT_membrane"/>
    <property type="match status" value="1"/>
</dbReference>
<accession>A0A081CUG3</accession>
<evidence type="ECO:0000313" key="7">
    <source>
        <dbReference type="EMBL" id="GAK70309.1"/>
    </source>
</evidence>
<protein>
    <recommendedName>
        <fullName evidence="9">YitT family protein</fullName>
    </recommendedName>
</protein>
<dbReference type="PANTHER" id="PTHR33545:SF5">
    <property type="entry name" value="UPF0750 MEMBRANE PROTEIN YITT"/>
    <property type="match status" value="1"/>
</dbReference>
<proteinExistence type="predicted"/>
<dbReference type="EMBL" id="BBJU01000010">
    <property type="protein sequence ID" value="GAK70309.1"/>
    <property type="molecule type" value="Genomic_DNA"/>
</dbReference>
<dbReference type="RefSeq" id="WP_045229875.1">
    <property type="nucleotide sequence ID" value="NZ_BBJU01000010.1"/>
</dbReference>
<reference evidence="7 8" key="1">
    <citation type="submission" date="2014-08" db="EMBL/GenBank/DDBJ databases">
        <title>Whole genome shotgun sequence of Rhizobium rubi NBRC 13261.</title>
        <authorList>
            <person name="Katano-Makiyama Y."/>
            <person name="Hosoyama A."/>
            <person name="Hashimoto M."/>
            <person name="Hosoyama Y."/>
            <person name="Noguchi M."/>
            <person name="Tsuchikane K."/>
            <person name="Uohara A."/>
            <person name="Ohji S."/>
            <person name="Ichikawa N."/>
            <person name="Kimura A."/>
            <person name="Yamazoe A."/>
            <person name="Fujita N."/>
        </authorList>
    </citation>
    <scope>NUCLEOTIDE SEQUENCE [LARGE SCALE GENOMIC DNA]</scope>
    <source>
        <strain evidence="7 8">NBRC 13261</strain>
    </source>
</reference>
<evidence type="ECO:0000256" key="3">
    <source>
        <dbReference type="ARBA" id="ARBA00022692"/>
    </source>
</evidence>
<feature type="transmembrane region" description="Helical" evidence="6">
    <location>
        <begin position="121"/>
        <end position="139"/>
    </location>
</feature>
<dbReference type="InterPro" id="IPR051461">
    <property type="entry name" value="UPF0750_membrane"/>
</dbReference>
<dbReference type="PANTHER" id="PTHR33545">
    <property type="entry name" value="UPF0750 MEMBRANE PROTEIN YITT-RELATED"/>
    <property type="match status" value="1"/>
</dbReference>
<name>A0A081CUG3_9HYPH</name>
<dbReference type="GO" id="GO:0005886">
    <property type="term" value="C:plasma membrane"/>
    <property type="evidence" value="ECO:0007669"/>
    <property type="project" value="UniProtKB-SubCell"/>
</dbReference>
<evidence type="ECO:0000313" key="8">
    <source>
        <dbReference type="Proteomes" id="UP000028701"/>
    </source>
</evidence>
<keyword evidence="2" id="KW-1003">Cell membrane</keyword>
<organism evidence="7 8">
    <name type="scientific">Agrobacterium rubi TR3 = NBRC 13261</name>
    <dbReference type="NCBI Taxonomy" id="1368415"/>
    <lineage>
        <taxon>Bacteria</taxon>
        <taxon>Pseudomonadati</taxon>
        <taxon>Pseudomonadota</taxon>
        <taxon>Alphaproteobacteria</taxon>
        <taxon>Hyphomicrobiales</taxon>
        <taxon>Rhizobiaceae</taxon>
        <taxon>Rhizobium/Agrobacterium group</taxon>
        <taxon>Agrobacterium</taxon>
    </lineage>
</organism>
<comment type="caution">
    <text evidence="7">The sequence shown here is derived from an EMBL/GenBank/DDBJ whole genome shotgun (WGS) entry which is preliminary data.</text>
</comment>
<sequence>MSDIAERKRIRFWASTSDKHSLVEDAQAVVAGSMLASLGVVLLSGGGLLTGGVVGVAFLLHYATGLSFGLLFFLANMPFYYLALRRLGLAFTIKTFCAIALTSVLSEYLPHLIVLQNVNPIVAALFGGLTVAAGMLALFRHRTSLGGFGILALYLQDRFGIRAGLAQLAFDCTVLICAFFVATPFIILCSILGALVMNLVIAVNHRNDRYIAM</sequence>
<evidence type="ECO:0000256" key="6">
    <source>
        <dbReference type="SAM" id="Phobius"/>
    </source>
</evidence>
<dbReference type="AlphaFoldDB" id="A0A081CUG3"/>
<evidence type="ECO:0000256" key="1">
    <source>
        <dbReference type="ARBA" id="ARBA00004651"/>
    </source>
</evidence>
<evidence type="ECO:0000256" key="2">
    <source>
        <dbReference type="ARBA" id="ARBA00022475"/>
    </source>
</evidence>
<evidence type="ECO:0008006" key="9">
    <source>
        <dbReference type="Google" id="ProtNLM"/>
    </source>
</evidence>
<keyword evidence="3 6" id="KW-0812">Transmembrane</keyword>
<keyword evidence="4 6" id="KW-1133">Transmembrane helix</keyword>
<feature type="transmembrane region" description="Helical" evidence="6">
    <location>
        <begin position="87"/>
        <end position="109"/>
    </location>
</feature>
<keyword evidence="5 6" id="KW-0472">Membrane</keyword>
<dbReference type="Proteomes" id="UP000028701">
    <property type="component" value="Unassembled WGS sequence"/>
</dbReference>
<evidence type="ECO:0000256" key="5">
    <source>
        <dbReference type="ARBA" id="ARBA00023136"/>
    </source>
</evidence>
<feature type="transmembrane region" description="Helical" evidence="6">
    <location>
        <begin position="55"/>
        <end position="75"/>
    </location>
</feature>
<feature type="transmembrane region" description="Helical" evidence="6">
    <location>
        <begin position="185"/>
        <end position="203"/>
    </location>
</feature>
<dbReference type="InterPro" id="IPR003740">
    <property type="entry name" value="YitT"/>
</dbReference>
<dbReference type="OrthoDB" id="3296441at2"/>